<reference evidence="7" key="1">
    <citation type="submission" date="2020-11" db="EMBL/GenBank/DDBJ databases">
        <authorList>
            <person name="Tran Van P."/>
        </authorList>
    </citation>
    <scope>NUCLEOTIDE SEQUENCE</scope>
</reference>
<name>A0A7R9CS36_TIMCR</name>
<comment type="subcellular location">
    <subcellularLocation>
        <location evidence="1">Cytoplasm</location>
    </subcellularLocation>
</comment>
<dbReference type="GO" id="GO:0005737">
    <property type="term" value="C:cytoplasm"/>
    <property type="evidence" value="ECO:0007669"/>
    <property type="project" value="UniProtKB-SubCell"/>
</dbReference>
<dbReference type="SUPFAM" id="SSF47769">
    <property type="entry name" value="SAM/Pointed domain"/>
    <property type="match status" value="1"/>
</dbReference>
<organism evidence="7">
    <name type="scientific">Timema cristinae</name>
    <name type="common">Walking stick</name>
    <dbReference type="NCBI Taxonomy" id="61476"/>
    <lineage>
        <taxon>Eukaryota</taxon>
        <taxon>Metazoa</taxon>
        <taxon>Ecdysozoa</taxon>
        <taxon>Arthropoda</taxon>
        <taxon>Hexapoda</taxon>
        <taxon>Insecta</taxon>
        <taxon>Pterygota</taxon>
        <taxon>Neoptera</taxon>
        <taxon>Polyneoptera</taxon>
        <taxon>Phasmatodea</taxon>
        <taxon>Timematodea</taxon>
        <taxon>Timematoidea</taxon>
        <taxon>Timematidae</taxon>
        <taxon>Timema</taxon>
    </lineage>
</organism>
<evidence type="ECO:0000313" key="7">
    <source>
        <dbReference type="EMBL" id="CAD7401513.1"/>
    </source>
</evidence>
<dbReference type="SMART" id="SM00454">
    <property type="entry name" value="SAM"/>
    <property type="match status" value="1"/>
</dbReference>
<dbReference type="PANTHER" id="PTHR12301">
    <property type="entry name" value="SAM-DOMAIN, SH3 AND NUCLEAR LOCALIZATION SIGNALS PROTEIN RELATED"/>
    <property type="match status" value="1"/>
</dbReference>
<evidence type="ECO:0000256" key="4">
    <source>
        <dbReference type="ARBA" id="ARBA00073398"/>
    </source>
</evidence>
<dbReference type="InterPro" id="IPR001660">
    <property type="entry name" value="SAM"/>
</dbReference>
<dbReference type="Pfam" id="PF00536">
    <property type="entry name" value="SAM_1"/>
    <property type="match status" value="1"/>
</dbReference>
<dbReference type="AlphaFoldDB" id="A0A7R9CS36"/>
<evidence type="ECO:0000259" key="6">
    <source>
        <dbReference type="PROSITE" id="PS50105"/>
    </source>
</evidence>
<dbReference type="PROSITE" id="PS50105">
    <property type="entry name" value="SAM_DOMAIN"/>
    <property type="match status" value="1"/>
</dbReference>
<evidence type="ECO:0000256" key="1">
    <source>
        <dbReference type="ARBA" id="ARBA00004496"/>
    </source>
</evidence>
<protein>
    <recommendedName>
        <fullName evidence="4">Sterile alpha motif domain-containing protein 5</fullName>
    </recommendedName>
</protein>
<accession>A0A7R9CS36</accession>
<evidence type="ECO:0000256" key="2">
    <source>
        <dbReference type="ARBA" id="ARBA00022490"/>
    </source>
</evidence>
<evidence type="ECO:0000256" key="5">
    <source>
        <dbReference type="SAM" id="MobiDB-lite"/>
    </source>
</evidence>
<dbReference type="Gene3D" id="1.10.150.50">
    <property type="entry name" value="Transcription Factor, Ets-1"/>
    <property type="match status" value="1"/>
</dbReference>
<sequence>MSSNSNIVVEWLRSLHLGQYAESFIDNGYDDLEICKQVGDPDLDAIGVFNPAHRSRLLHSVRTLREEGAASVYFTLEETAALHDECQCDSSSARSSRTSSGHQGSSDKDNHIGQRCGTGNSPTSSSAESAQELGKYLDEYEEGKAELVKIPRIQLKLLVKEKLAQDGIRLSCQPYSTSVVCPHLRERRVENHLGGENNLSTPNRDSNPDLPVIGSLVQHESDTLDHVAIEAAKVQLTANSLYPGAYQADQSVVASSASVDVEGMLNRYRHPGENLVVTDLTIALTGQPCHPD</sequence>
<dbReference type="EMBL" id="OC318329">
    <property type="protein sequence ID" value="CAD7401513.1"/>
    <property type="molecule type" value="Genomic_DNA"/>
</dbReference>
<proteinExistence type="predicted"/>
<keyword evidence="2" id="KW-0963">Cytoplasm</keyword>
<dbReference type="CDD" id="cd09527">
    <property type="entry name" value="SAM_Samd5"/>
    <property type="match status" value="1"/>
</dbReference>
<evidence type="ECO:0000256" key="3">
    <source>
        <dbReference type="ARBA" id="ARBA00065890"/>
    </source>
</evidence>
<feature type="compositionally biased region" description="Low complexity" evidence="5">
    <location>
        <begin position="91"/>
        <end position="104"/>
    </location>
</feature>
<dbReference type="InterPro" id="IPR051725">
    <property type="entry name" value="SAM-SH3_domain_protein"/>
</dbReference>
<feature type="region of interest" description="Disordered" evidence="5">
    <location>
        <begin position="91"/>
        <end position="130"/>
    </location>
</feature>
<gene>
    <name evidence="7" type="ORF">TCEB3V08_LOCUS6038</name>
</gene>
<dbReference type="PANTHER" id="PTHR12301:SF8">
    <property type="entry name" value="STERILE ALPHA MOTIF DOMAIN-CONTAINING PROTEIN 5"/>
    <property type="match status" value="1"/>
</dbReference>
<comment type="subunit">
    <text evidence="3">Interacts promiscuously (via SAM domain) with EPHA5, EPHA6, EPHA7, EPHA8, EPHB1, EPHB2, EPHB3 and EPHB4 (via SAM domain) (in vitro).</text>
</comment>
<dbReference type="InterPro" id="IPR013761">
    <property type="entry name" value="SAM/pointed_sf"/>
</dbReference>
<feature type="compositionally biased region" description="Polar residues" evidence="5">
    <location>
        <begin position="117"/>
        <end position="129"/>
    </location>
</feature>
<dbReference type="FunFam" id="1.10.150.50:FF:000055">
    <property type="entry name" value="Sterile alpha motif domain containing 5"/>
    <property type="match status" value="1"/>
</dbReference>
<feature type="domain" description="SAM" evidence="6">
    <location>
        <begin position="3"/>
        <end position="67"/>
    </location>
</feature>